<comment type="caution">
    <text evidence="2">The sequence shown here is derived from an EMBL/GenBank/DDBJ whole genome shotgun (WGS) entry which is preliminary data.</text>
</comment>
<feature type="compositionally biased region" description="Basic and acidic residues" evidence="1">
    <location>
        <begin position="65"/>
        <end position="74"/>
    </location>
</feature>
<keyword evidence="3" id="KW-1185">Reference proteome</keyword>
<evidence type="ECO:0000313" key="3">
    <source>
        <dbReference type="Proteomes" id="UP000823775"/>
    </source>
</evidence>
<accession>A0ABS8TE20</accession>
<name>A0ABS8TE20_DATST</name>
<reference evidence="2 3" key="1">
    <citation type="journal article" date="2021" name="BMC Genomics">
        <title>Datura genome reveals duplications of psychoactive alkaloid biosynthetic genes and high mutation rate following tissue culture.</title>
        <authorList>
            <person name="Rajewski A."/>
            <person name="Carter-House D."/>
            <person name="Stajich J."/>
            <person name="Litt A."/>
        </authorList>
    </citation>
    <scope>NUCLEOTIDE SEQUENCE [LARGE SCALE GENOMIC DNA]</scope>
    <source>
        <strain evidence="2">AR-01</strain>
    </source>
</reference>
<evidence type="ECO:0000256" key="1">
    <source>
        <dbReference type="SAM" id="MobiDB-lite"/>
    </source>
</evidence>
<organism evidence="2 3">
    <name type="scientific">Datura stramonium</name>
    <name type="common">Jimsonweed</name>
    <name type="synonym">Common thornapple</name>
    <dbReference type="NCBI Taxonomy" id="4076"/>
    <lineage>
        <taxon>Eukaryota</taxon>
        <taxon>Viridiplantae</taxon>
        <taxon>Streptophyta</taxon>
        <taxon>Embryophyta</taxon>
        <taxon>Tracheophyta</taxon>
        <taxon>Spermatophyta</taxon>
        <taxon>Magnoliopsida</taxon>
        <taxon>eudicotyledons</taxon>
        <taxon>Gunneridae</taxon>
        <taxon>Pentapetalae</taxon>
        <taxon>asterids</taxon>
        <taxon>lamiids</taxon>
        <taxon>Solanales</taxon>
        <taxon>Solanaceae</taxon>
        <taxon>Solanoideae</taxon>
        <taxon>Datureae</taxon>
        <taxon>Datura</taxon>
    </lineage>
</organism>
<dbReference type="EMBL" id="JACEIK010001436">
    <property type="protein sequence ID" value="MCD7469363.1"/>
    <property type="molecule type" value="Genomic_DNA"/>
</dbReference>
<feature type="compositionally biased region" description="Basic and acidic residues" evidence="1">
    <location>
        <begin position="17"/>
        <end position="35"/>
    </location>
</feature>
<feature type="region of interest" description="Disordered" evidence="1">
    <location>
        <begin position="1"/>
        <end position="74"/>
    </location>
</feature>
<feature type="compositionally biased region" description="Acidic residues" evidence="1">
    <location>
        <begin position="46"/>
        <end position="64"/>
    </location>
</feature>
<feature type="non-terminal residue" evidence="2">
    <location>
        <position position="74"/>
    </location>
</feature>
<gene>
    <name evidence="2" type="ORF">HAX54_008333</name>
</gene>
<evidence type="ECO:0000313" key="2">
    <source>
        <dbReference type="EMBL" id="MCD7469363.1"/>
    </source>
</evidence>
<proteinExistence type="predicted"/>
<dbReference type="Proteomes" id="UP000823775">
    <property type="component" value="Unassembled WGS sequence"/>
</dbReference>
<protein>
    <submittedName>
        <fullName evidence="2">Uncharacterized protein</fullName>
    </submittedName>
</protein>
<sequence>MSKAQEATEATASPSQSDERRYEAEYDGDNPHVDNAEAGNGYAGEGNDDAEASGDDDTEAEESDDKQSAAEKSG</sequence>